<evidence type="ECO:0000256" key="10">
    <source>
        <dbReference type="HAMAP-Rule" id="MF_00122"/>
    </source>
</evidence>
<keyword evidence="12" id="KW-1185">Reference proteome</keyword>
<comment type="caution">
    <text evidence="11">The sequence shown here is derived from an EMBL/GenBank/DDBJ whole genome shotgun (WGS) entry which is preliminary data.</text>
</comment>
<dbReference type="PANTHER" id="PTHR15004">
    <property type="entry name" value="GLUTAMYL-TRNA(GLN) AMIDOTRANSFERASE SUBUNIT C, MITOCHONDRIAL"/>
    <property type="match status" value="1"/>
</dbReference>
<dbReference type="Pfam" id="PF02686">
    <property type="entry name" value="GatC"/>
    <property type="match status" value="1"/>
</dbReference>
<dbReference type="EMBL" id="RWKA01000004">
    <property type="protein sequence ID" value="TGB44032.1"/>
    <property type="molecule type" value="Genomic_DNA"/>
</dbReference>
<dbReference type="RefSeq" id="WP_055112706.1">
    <property type="nucleotide sequence ID" value="NZ_JACKTU010000052.1"/>
</dbReference>
<comment type="function">
    <text evidence="7 10">Allows the formation of correctly charged Asn-tRNA(Asn) or Gln-tRNA(Gln) through the transamidation of misacylated Asp-tRNA(Asn) or Glu-tRNA(Gln) in organisms which lack either or both of asparaginyl-tRNA or glutaminyl-tRNA synthetases. The reaction takes place in the presence of glutamine and ATP through an activated phospho-Asp-tRNA(Asn) or phospho-Glu-tRNA(Gln).</text>
</comment>
<dbReference type="GO" id="GO:0006450">
    <property type="term" value="P:regulation of translational fidelity"/>
    <property type="evidence" value="ECO:0007669"/>
    <property type="project" value="InterPro"/>
</dbReference>
<dbReference type="GO" id="GO:0016740">
    <property type="term" value="F:transferase activity"/>
    <property type="evidence" value="ECO:0007669"/>
    <property type="project" value="UniProtKB-KW"/>
</dbReference>
<dbReference type="GO" id="GO:0005524">
    <property type="term" value="F:ATP binding"/>
    <property type="evidence" value="ECO:0007669"/>
    <property type="project" value="UniProtKB-KW"/>
</dbReference>
<proteinExistence type="inferred from homology"/>
<dbReference type="SUPFAM" id="SSF141000">
    <property type="entry name" value="Glu-tRNAGln amidotransferase C subunit"/>
    <property type="match status" value="1"/>
</dbReference>
<evidence type="ECO:0000256" key="9">
    <source>
        <dbReference type="ARBA" id="ARBA00047913"/>
    </source>
</evidence>
<evidence type="ECO:0000313" key="12">
    <source>
        <dbReference type="Proteomes" id="UP000297792"/>
    </source>
</evidence>
<dbReference type="FunFam" id="1.10.20.60:FF:000001">
    <property type="entry name" value="Aspartyl/glutamyl-tRNA(Asn/Gln) amidotransferase subunit C"/>
    <property type="match status" value="1"/>
</dbReference>
<gene>
    <name evidence="10 11" type="primary">gatC</name>
    <name evidence="11" type="ORF">EJD98_09135</name>
</gene>
<evidence type="ECO:0000256" key="1">
    <source>
        <dbReference type="ARBA" id="ARBA00010757"/>
    </source>
</evidence>
<evidence type="ECO:0000256" key="4">
    <source>
        <dbReference type="ARBA" id="ARBA00022741"/>
    </source>
</evidence>
<dbReference type="GeneID" id="98802734"/>
<accession>A0A1X2ANL0</accession>
<comment type="similarity">
    <text evidence="1 10">Belongs to the GatC family.</text>
</comment>
<keyword evidence="6 10" id="KW-0648">Protein biosynthesis</keyword>
<keyword evidence="4 10" id="KW-0547">Nucleotide-binding</keyword>
<dbReference type="Proteomes" id="UP000297792">
    <property type="component" value="Unassembled WGS sequence"/>
</dbReference>
<name>A0A1X2ANL0_MYCPR</name>
<dbReference type="EC" id="6.3.5.-" evidence="10"/>
<dbReference type="GO" id="GO:0070681">
    <property type="term" value="P:glutaminyl-tRNAGln biosynthesis via transamidation"/>
    <property type="evidence" value="ECO:0007669"/>
    <property type="project" value="TreeGrafter"/>
</dbReference>
<dbReference type="GO" id="GO:0006412">
    <property type="term" value="P:translation"/>
    <property type="evidence" value="ECO:0007669"/>
    <property type="project" value="UniProtKB-UniRule"/>
</dbReference>
<dbReference type="GO" id="GO:0050567">
    <property type="term" value="F:glutaminyl-tRNA synthase (glutamine-hydrolyzing) activity"/>
    <property type="evidence" value="ECO:0007669"/>
    <property type="project" value="UniProtKB-UniRule"/>
</dbReference>
<organism evidence="11 12">
    <name type="scientific">Mycolicibacterium peregrinum</name>
    <name type="common">Mycobacterium peregrinum</name>
    <dbReference type="NCBI Taxonomy" id="43304"/>
    <lineage>
        <taxon>Bacteria</taxon>
        <taxon>Bacillati</taxon>
        <taxon>Actinomycetota</taxon>
        <taxon>Actinomycetes</taxon>
        <taxon>Mycobacteriales</taxon>
        <taxon>Mycobacteriaceae</taxon>
        <taxon>Mycolicibacterium</taxon>
    </lineage>
</organism>
<evidence type="ECO:0000256" key="5">
    <source>
        <dbReference type="ARBA" id="ARBA00022840"/>
    </source>
</evidence>
<comment type="subunit">
    <text evidence="2 10">Heterotrimer of A, B and C subunits.</text>
</comment>
<evidence type="ECO:0000256" key="3">
    <source>
        <dbReference type="ARBA" id="ARBA00022598"/>
    </source>
</evidence>
<evidence type="ECO:0000256" key="8">
    <source>
        <dbReference type="ARBA" id="ARBA00047380"/>
    </source>
</evidence>
<dbReference type="OrthoDB" id="5295223at2"/>
<keyword evidence="5 10" id="KW-0067">ATP-binding</keyword>
<evidence type="ECO:0000256" key="6">
    <source>
        <dbReference type="ARBA" id="ARBA00022917"/>
    </source>
</evidence>
<dbReference type="Gene3D" id="1.10.20.60">
    <property type="entry name" value="Glu-tRNAGln amidotransferase C subunit, N-terminal domain"/>
    <property type="match status" value="1"/>
</dbReference>
<evidence type="ECO:0000256" key="7">
    <source>
        <dbReference type="ARBA" id="ARBA00024799"/>
    </source>
</evidence>
<keyword evidence="11" id="KW-0808">Transferase</keyword>
<comment type="catalytic activity">
    <reaction evidence="8 10">
        <text>L-aspartyl-tRNA(Asn) + L-glutamine + ATP + H2O = L-asparaginyl-tRNA(Asn) + L-glutamate + ADP + phosphate + 2 H(+)</text>
        <dbReference type="Rhea" id="RHEA:14513"/>
        <dbReference type="Rhea" id="RHEA-COMP:9674"/>
        <dbReference type="Rhea" id="RHEA-COMP:9677"/>
        <dbReference type="ChEBI" id="CHEBI:15377"/>
        <dbReference type="ChEBI" id="CHEBI:15378"/>
        <dbReference type="ChEBI" id="CHEBI:29985"/>
        <dbReference type="ChEBI" id="CHEBI:30616"/>
        <dbReference type="ChEBI" id="CHEBI:43474"/>
        <dbReference type="ChEBI" id="CHEBI:58359"/>
        <dbReference type="ChEBI" id="CHEBI:78515"/>
        <dbReference type="ChEBI" id="CHEBI:78516"/>
        <dbReference type="ChEBI" id="CHEBI:456216"/>
    </reaction>
</comment>
<evidence type="ECO:0000313" key="11">
    <source>
        <dbReference type="EMBL" id="TGB44032.1"/>
    </source>
</evidence>
<dbReference type="HAMAP" id="MF_00122">
    <property type="entry name" value="GatC"/>
    <property type="match status" value="1"/>
</dbReference>
<dbReference type="PANTHER" id="PTHR15004:SF0">
    <property type="entry name" value="GLUTAMYL-TRNA(GLN) AMIDOTRANSFERASE SUBUNIT C, MITOCHONDRIAL"/>
    <property type="match status" value="1"/>
</dbReference>
<reference evidence="11 12" key="1">
    <citation type="submission" date="2018-12" db="EMBL/GenBank/DDBJ databases">
        <title>Draft genome sequences of Mycolicibacterium peregrinum isolated from a pig with lymphadenitis and from soil on the same Japanese pig farm.</title>
        <authorList>
            <person name="Komatsu T."/>
            <person name="Ohya K."/>
            <person name="Sawai K."/>
            <person name="Odoi J.O."/>
            <person name="Otsu K."/>
            <person name="Ota A."/>
            <person name="Ito T."/>
            <person name="Kawai M."/>
            <person name="Maruyama F."/>
        </authorList>
    </citation>
    <scope>NUCLEOTIDE SEQUENCE [LARGE SCALE GENOMIC DNA]</scope>
    <source>
        <strain evidence="11 12">138</strain>
    </source>
</reference>
<keyword evidence="3 10" id="KW-0436">Ligase</keyword>
<evidence type="ECO:0000256" key="2">
    <source>
        <dbReference type="ARBA" id="ARBA00011123"/>
    </source>
</evidence>
<sequence>MSKISRDEVAHLARLARLALTDDELDSFAGQLDAILGHVSQIQSVDVTGVEATDNPLARRAGAQRPGEEAGIVNVSRPDVVVPCLTQEEALAAAPRAEDGRFAVPRILGEGE</sequence>
<protein>
    <recommendedName>
        <fullName evidence="10">Aspartyl/glutamyl-tRNA(Asn/Gln) amidotransferase subunit C</fullName>
        <shortName evidence="10">Asp/Glu-ADT subunit C</shortName>
        <ecNumber evidence="10">6.3.5.-</ecNumber>
    </recommendedName>
</protein>
<comment type="catalytic activity">
    <reaction evidence="9 10">
        <text>L-glutamyl-tRNA(Gln) + L-glutamine + ATP + H2O = L-glutaminyl-tRNA(Gln) + L-glutamate + ADP + phosphate + H(+)</text>
        <dbReference type="Rhea" id="RHEA:17521"/>
        <dbReference type="Rhea" id="RHEA-COMP:9681"/>
        <dbReference type="Rhea" id="RHEA-COMP:9684"/>
        <dbReference type="ChEBI" id="CHEBI:15377"/>
        <dbReference type="ChEBI" id="CHEBI:15378"/>
        <dbReference type="ChEBI" id="CHEBI:29985"/>
        <dbReference type="ChEBI" id="CHEBI:30616"/>
        <dbReference type="ChEBI" id="CHEBI:43474"/>
        <dbReference type="ChEBI" id="CHEBI:58359"/>
        <dbReference type="ChEBI" id="CHEBI:78520"/>
        <dbReference type="ChEBI" id="CHEBI:78521"/>
        <dbReference type="ChEBI" id="CHEBI:456216"/>
    </reaction>
</comment>
<dbReference type="NCBIfam" id="TIGR00135">
    <property type="entry name" value="gatC"/>
    <property type="match status" value="1"/>
</dbReference>
<dbReference type="InterPro" id="IPR036113">
    <property type="entry name" value="Asp/Glu-ADT_sf_sub_c"/>
</dbReference>
<dbReference type="AlphaFoldDB" id="A0A1X2ANL0"/>
<dbReference type="InterPro" id="IPR003837">
    <property type="entry name" value="GatC"/>
</dbReference>